<dbReference type="AlphaFoldDB" id="A0A350S083"/>
<dbReference type="InterPro" id="IPR006143">
    <property type="entry name" value="RND_pump_MFP"/>
</dbReference>
<dbReference type="Proteomes" id="UP000261325">
    <property type="component" value="Unassembled WGS sequence"/>
</dbReference>
<dbReference type="Gene3D" id="6.10.140.1990">
    <property type="match status" value="1"/>
</dbReference>
<accession>A0A350S083</accession>
<dbReference type="Pfam" id="PF25967">
    <property type="entry name" value="RND-MFP_C"/>
    <property type="match status" value="1"/>
</dbReference>
<dbReference type="GO" id="GO:0030313">
    <property type="term" value="C:cell envelope"/>
    <property type="evidence" value="ECO:0007669"/>
    <property type="project" value="UniProtKB-SubCell"/>
</dbReference>
<feature type="domain" description="Multidrug resistance protein MdtA-like C-terminal permuted SH3" evidence="9">
    <location>
        <begin position="311"/>
        <end position="363"/>
    </location>
</feature>
<protein>
    <submittedName>
        <fullName evidence="10">Efflux RND transporter periplasmic adaptor subunit</fullName>
    </submittedName>
</protein>
<dbReference type="InterPro" id="IPR030190">
    <property type="entry name" value="MacA_alpha-hairpin_sf"/>
</dbReference>
<comment type="similarity">
    <text evidence="2">Belongs to the membrane fusion protein (MFP) (TC 8.A.1) family.</text>
</comment>
<evidence type="ECO:0000256" key="1">
    <source>
        <dbReference type="ARBA" id="ARBA00004236"/>
    </source>
</evidence>
<comment type="subcellular location">
    <subcellularLocation>
        <location evidence="1">Cell membrane</location>
    </subcellularLocation>
</comment>
<dbReference type="InterPro" id="IPR058627">
    <property type="entry name" value="MdtA-like_C"/>
</dbReference>
<dbReference type="NCBIfam" id="TIGR01730">
    <property type="entry name" value="RND_mfp"/>
    <property type="match status" value="1"/>
</dbReference>
<reference evidence="10 11" key="1">
    <citation type="journal article" date="2018" name="Nat. Biotechnol.">
        <title>A standardized bacterial taxonomy based on genome phylogeny substantially revises the tree of life.</title>
        <authorList>
            <person name="Parks D.H."/>
            <person name="Chuvochina M."/>
            <person name="Waite D.W."/>
            <person name="Rinke C."/>
            <person name="Skarshewski A."/>
            <person name="Chaumeil P.A."/>
            <person name="Hugenholtz P."/>
        </authorList>
    </citation>
    <scope>NUCLEOTIDE SEQUENCE [LARGE SCALE GENOMIC DNA]</scope>
    <source>
        <strain evidence="10">UBA9049</strain>
    </source>
</reference>
<feature type="coiled-coil region" evidence="5">
    <location>
        <begin position="107"/>
        <end position="186"/>
    </location>
</feature>
<comment type="caution">
    <text evidence="10">The sequence shown here is derived from an EMBL/GenBank/DDBJ whole genome shotgun (WGS) entry which is preliminary data.</text>
</comment>
<dbReference type="Gene3D" id="2.40.30.170">
    <property type="match status" value="1"/>
</dbReference>
<feature type="domain" description="Multidrug resistance protein MdtA-like beta-barrel" evidence="8">
    <location>
        <begin position="228"/>
        <end position="302"/>
    </location>
</feature>
<dbReference type="GO" id="GO:1990961">
    <property type="term" value="P:xenobiotic detoxification by transmembrane export across the plasma membrane"/>
    <property type="evidence" value="ECO:0007669"/>
    <property type="project" value="InterPro"/>
</dbReference>
<evidence type="ECO:0000259" key="7">
    <source>
        <dbReference type="Pfam" id="PF25917"/>
    </source>
</evidence>
<dbReference type="PANTHER" id="PTHR30469">
    <property type="entry name" value="MULTIDRUG RESISTANCE PROTEIN MDTA"/>
    <property type="match status" value="1"/>
</dbReference>
<dbReference type="PANTHER" id="PTHR30469:SF33">
    <property type="entry name" value="SLR1207 PROTEIN"/>
    <property type="match status" value="1"/>
</dbReference>
<gene>
    <name evidence="10" type="ORF">DCF82_07240</name>
</gene>
<dbReference type="GO" id="GO:0019898">
    <property type="term" value="C:extrinsic component of membrane"/>
    <property type="evidence" value="ECO:0007669"/>
    <property type="project" value="InterPro"/>
</dbReference>
<name>A0A350S083_MARNT</name>
<evidence type="ECO:0000256" key="2">
    <source>
        <dbReference type="ARBA" id="ARBA00009477"/>
    </source>
</evidence>
<keyword evidence="3" id="KW-0813">Transport</keyword>
<dbReference type="EMBL" id="DLYI01000088">
    <property type="protein sequence ID" value="HAC27589.1"/>
    <property type="molecule type" value="Genomic_DNA"/>
</dbReference>
<dbReference type="GO" id="GO:1990281">
    <property type="term" value="C:efflux pump complex"/>
    <property type="evidence" value="ECO:0007669"/>
    <property type="project" value="TreeGrafter"/>
</dbReference>
<dbReference type="RefSeq" id="WP_286715381.1">
    <property type="nucleotide sequence ID" value="NZ_CAXEXJ010000049.1"/>
</dbReference>
<feature type="transmembrane region" description="Helical" evidence="6">
    <location>
        <begin position="12"/>
        <end position="32"/>
    </location>
</feature>
<evidence type="ECO:0000256" key="6">
    <source>
        <dbReference type="SAM" id="Phobius"/>
    </source>
</evidence>
<keyword evidence="4 5" id="KW-0175">Coiled coil</keyword>
<dbReference type="SUPFAM" id="SSF111369">
    <property type="entry name" value="HlyD-like secretion proteins"/>
    <property type="match status" value="1"/>
</dbReference>
<sequence>MASATRAGHRWLKWVGFLIVLCALAFAAFWYARNGNGNEPALNTVAVSRGDIQNLVSATGVLEPSNYVDVGAQVSGQLELIHVRVGQPVSTGDLLAEIDPTVYVAKVDATRAQLKNQQAQLADRKAQLRLAETQFQRQQNLWREDATTRESLQTAEASLASARAQLAMLEAQIEQTSSTLRAEEANLGYARIYAPMDGTVVSIEARQGQTLNASQTAPLLMRIANLSTMRVRAQVSEADVGKLQPGMRVYFTTLGDAEHKLYGELQYIEPTPEVTNNVVLYNALFTVDNQEGRLLPQMTAQVFFIQEEALNVLRVPVSAVARNQVKVLDAKGQPQIRDIETGISNRVYVEVRSGVSEGDQVVLANRDPRAAQGEGRSAFRGMLR</sequence>
<organism evidence="10 11">
    <name type="scientific">Marinobacter nauticus</name>
    <name type="common">Marinobacter hydrocarbonoclasticus</name>
    <name type="synonym">Marinobacter aquaeolei</name>
    <dbReference type="NCBI Taxonomy" id="2743"/>
    <lineage>
        <taxon>Bacteria</taxon>
        <taxon>Pseudomonadati</taxon>
        <taxon>Pseudomonadota</taxon>
        <taxon>Gammaproteobacteria</taxon>
        <taxon>Pseudomonadales</taxon>
        <taxon>Marinobacteraceae</taxon>
        <taxon>Marinobacter</taxon>
    </lineage>
</organism>
<evidence type="ECO:0000256" key="3">
    <source>
        <dbReference type="ARBA" id="ARBA00022448"/>
    </source>
</evidence>
<evidence type="ECO:0000256" key="4">
    <source>
        <dbReference type="ARBA" id="ARBA00023054"/>
    </source>
</evidence>
<dbReference type="InterPro" id="IPR058625">
    <property type="entry name" value="MdtA-like_BSH"/>
</dbReference>
<dbReference type="GO" id="GO:0015562">
    <property type="term" value="F:efflux transmembrane transporter activity"/>
    <property type="evidence" value="ECO:0007669"/>
    <property type="project" value="TreeGrafter"/>
</dbReference>
<dbReference type="Gene3D" id="2.40.50.100">
    <property type="match status" value="1"/>
</dbReference>
<evidence type="ECO:0000259" key="9">
    <source>
        <dbReference type="Pfam" id="PF25967"/>
    </source>
</evidence>
<dbReference type="Gene3D" id="6.20.50.140">
    <property type="match status" value="1"/>
</dbReference>
<evidence type="ECO:0000256" key="5">
    <source>
        <dbReference type="SAM" id="Coils"/>
    </source>
</evidence>
<feature type="domain" description="Multidrug resistance protein MdtA-like barrel-sandwich hybrid" evidence="7">
    <location>
        <begin position="66"/>
        <end position="220"/>
    </location>
</feature>
<proteinExistence type="inferred from homology"/>
<dbReference type="InterPro" id="IPR058626">
    <property type="entry name" value="MdtA-like_b-barrel"/>
</dbReference>
<dbReference type="Pfam" id="PF25917">
    <property type="entry name" value="BSH_RND"/>
    <property type="match status" value="1"/>
</dbReference>
<evidence type="ECO:0000313" key="10">
    <source>
        <dbReference type="EMBL" id="HAC27589.1"/>
    </source>
</evidence>
<keyword evidence="6" id="KW-0812">Transmembrane</keyword>
<dbReference type="Pfam" id="PF25944">
    <property type="entry name" value="Beta-barrel_RND"/>
    <property type="match status" value="1"/>
</dbReference>
<keyword evidence="6" id="KW-0472">Membrane</keyword>
<keyword evidence="6" id="KW-1133">Transmembrane helix</keyword>
<evidence type="ECO:0000313" key="11">
    <source>
        <dbReference type="Proteomes" id="UP000261325"/>
    </source>
</evidence>
<dbReference type="GO" id="GO:1990195">
    <property type="term" value="C:macrolide transmembrane transporter complex"/>
    <property type="evidence" value="ECO:0007669"/>
    <property type="project" value="InterPro"/>
</dbReference>
<evidence type="ECO:0000259" key="8">
    <source>
        <dbReference type="Pfam" id="PF25944"/>
    </source>
</evidence>